<reference evidence="12 13" key="1">
    <citation type="submission" date="2023-10" db="EMBL/GenBank/DDBJ databases">
        <title>179-bfca-hs.</title>
        <authorList>
            <person name="Miliotis G."/>
            <person name="Sengupta P."/>
            <person name="Hameed A."/>
            <person name="Chuvochina M."/>
            <person name="Mcdonagh F."/>
            <person name="Simpson A.C."/>
            <person name="Singh N.K."/>
            <person name="Rekha P.D."/>
            <person name="Raman K."/>
            <person name="Hugenholtz P."/>
            <person name="Venkateswaran K."/>
        </authorList>
    </citation>
    <scope>NUCLEOTIDE SEQUENCE [LARGE SCALE GENOMIC DNA]</scope>
    <source>
        <strain evidence="12 13">179-BFC-A-HS</strain>
    </source>
</reference>
<keyword evidence="7 10" id="KW-0472">Membrane</keyword>
<feature type="region of interest" description="Disordered" evidence="9">
    <location>
        <begin position="235"/>
        <end position="262"/>
    </location>
</feature>
<dbReference type="Pfam" id="PF03553">
    <property type="entry name" value="Na_H_antiporter"/>
    <property type="match status" value="1"/>
</dbReference>
<dbReference type="RefSeq" id="WP_320384772.1">
    <property type="nucleotide sequence ID" value="NZ_JAROCA020000001.1"/>
</dbReference>
<evidence type="ECO:0000313" key="13">
    <source>
        <dbReference type="Proteomes" id="UP001228376"/>
    </source>
</evidence>
<evidence type="ECO:0000256" key="7">
    <source>
        <dbReference type="ARBA" id="ARBA00023136"/>
    </source>
</evidence>
<protein>
    <submittedName>
        <fullName evidence="12">SLC13 family permease</fullName>
    </submittedName>
</protein>
<evidence type="ECO:0000256" key="8">
    <source>
        <dbReference type="ARBA" id="ARBA00038435"/>
    </source>
</evidence>
<evidence type="ECO:0000256" key="9">
    <source>
        <dbReference type="SAM" id="MobiDB-lite"/>
    </source>
</evidence>
<dbReference type="PANTHER" id="PTHR33451:SF3">
    <property type="entry name" value="MALATE-2H(+)_NA(+)-LACTATE ANTIPORTER"/>
    <property type="match status" value="1"/>
</dbReference>
<evidence type="ECO:0000259" key="11">
    <source>
        <dbReference type="Pfam" id="PF03553"/>
    </source>
</evidence>
<dbReference type="InterPro" id="IPR052180">
    <property type="entry name" value="NhaC_Na-H+_Antiporter"/>
</dbReference>
<evidence type="ECO:0000313" key="12">
    <source>
        <dbReference type="EMBL" id="MDY0406313.1"/>
    </source>
</evidence>
<evidence type="ECO:0000256" key="10">
    <source>
        <dbReference type="SAM" id="Phobius"/>
    </source>
</evidence>
<keyword evidence="5 10" id="KW-0812">Transmembrane</keyword>
<gene>
    <name evidence="12" type="ORF">P5G51_013745</name>
</gene>
<evidence type="ECO:0000256" key="6">
    <source>
        <dbReference type="ARBA" id="ARBA00022989"/>
    </source>
</evidence>
<comment type="subcellular location">
    <subcellularLocation>
        <location evidence="1">Cell membrane</location>
        <topology evidence="1">Multi-pass membrane protein</topology>
    </subcellularLocation>
</comment>
<keyword evidence="6 10" id="KW-1133">Transmembrane helix</keyword>
<dbReference type="InterPro" id="IPR018461">
    <property type="entry name" value="Na/H_Antiport_NhaC-like_C"/>
</dbReference>
<feature type="transmembrane region" description="Helical" evidence="10">
    <location>
        <begin position="85"/>
        <end position="103"/>
    </location>
</feature>
<feature type="transmembrane region" description="Helical" evidence="10">
    <location>
        <begin position="7"/>
        <end position="27"/>
    </location>
</feature>
<keyword evidence="3" id="KW-0050">Antiport</keyword>
<feature type="domain" description="Na+/H+ antiporter NhaC-like C-terminal" evidence="11">
    <location>
        <begin position="3"/>
        <end position="226"/>
    </location>
</feature>
<keyword evidence="2" id="KW-0813">Transport</keyword>
<dbReference type="EMBL" id="JAROCA020000001">
    <property type="protein sequence ID" value="MDY0406313.1"/>
    <property type="molecule type" value="Genomic_DNA"/>
</dbReference>
<evidence type="ECO:0000256" key="4">
    <source>
        <dbReference type="ARBA" id="ARBA00022475"/>
    </source>
</evidence>
<proteinExistence type="inferred from homology"/>
<evidence type="ECO:0000256" key="3">
    <source>
        <dbReference type="ARBA" id="ARBA00022449"/>
    </source>
</evidence>
<dbReference type="PANTHER" id="PTHR33451">
    <property type="entry name" value="MALATE-2H(+)/NA(+)-LACTATE ANTIPORTER"/>
    <property type="match status" value="1"/>
</dbReference>
<keyword evidence="13" id="KW-1185">Reference proteome</keyword>
<evidence type="ECO:0000256" key="5">
    <source>
        <dbReference type="ARBA" id="ARBA00022692"/>
    </source>
</evidence>
<feature type="transmembrane region" description="Helical" evidence="10">
    <location>
        <begin position="210"/>
        <end position="230"/>
    </location>
</feature>
<keyword evidence="4" id="KW-1003">Cell membrane</keyword>
<evidence type="ECO:0000256" key="1">
    <source>
        <dbReference type="ARBA" id="ARBA00004651"/>
    </source>
</evidence>
<evidence type="ECO:0000256" key="2">
    <source>
        <dbReference type="ARBA" id="ARBA00022448"/>
    </source>
</evidence>
<comment type="caution">
    <text evidence="12">The sequence shown here is derived from an EMBL/GenBank/DDBJ whole genome shotgun (WGS) entry which is preliminary data.</text>
</comment>
<organism evidence="12 13">
    <name type="scientific">Tigheibacillus jepli</name>
    <dbReference type="NCBI Taxonomy" id="3035914"/>
    <lineage>
        <taxon>Bacteria</taxon>
        <taxon>Bacillati</taxon>
        <taxon>Bacillota</taxon>
        <taxon>Bacilli</taxon>
        <taxon>Bacillales</taxon>
        <taxon>Bacillaceae</taxon>
        <taxon>Tigheibacillus</taxon>
    </lineage>
</organism>
<name>A0ABU5CLE2_9BACI</name>
<comment type="similarity">
    <text evidence="8">Belongs to the NhaC Na(+)/H(+) (TC 2.A.35) antiporter family.</text>
</comment>
<accession>A0ABU5CLE2</accession>
<sequence length="262" mass="28662">MSSLQENFVISPWLLLIPLAIIMLVFLKMPALPALTVGVVLGFVVEITVQGGEISEAVKVLQSGFSIESGNEIVDQLLNQGGLEAMLYTVSLAMVAMIFGGLMESTGMLHVIVQQILKIARTARSLCATTVVSSFFTNVITAEQYISIIIPGRMYSQAYKDKNLHPKNLSRALEDGGTITSPMVPWSTDAIFVLNTLGVSAWAYAPYAVLNYSVPIISIIFSLVGFSVVYQNRNESREPSGSEKMKENQQEEGDIKEKLSKY</sequence>
<dbReference type="Proteomes" id="UP001228376">
    <property type="component" value="Unassembled WGS sequence"/>
</dbReference>